<evidence type="ECO:0000313" key="2">
    <source>
        <dbReference type="EMBL" id="KAL3063920.1"/>
    </source>
</evidence>
<gene>
    <name evidence="2" type="ORF">OYC64_000276</name>
    <name evidence="3" type="ORF">OYC64_000614</name>
    <name evidence="4" type="ORF">OYC64_000946</name>
</gene>
<comment type="caution">
    <text evidence="4">The sequence shown here is derived from an EMBL/GenBank/DDBJ whole genome shotgun (WGS) entry which is preliminary data.</text>
</comment>
<protein>
    <recommendedName>
        <fullName evidence="1">SAM domain-containing protein</fullName>
    </recommendedName>
</protein>
<evidence type="ECO:0000313" key="5">
    <source>
        <dbReference type="Proteomes" id="UP001619887"/>
    </source>
</evidence>
<dbReference type="InterPro" id="IPR001660">
    <property type="entry name" value="SAM"/>
</dbReference>
<dbReference type="InterPro" id="IPR013761">
    <property type="entry name" value="SAM/pointed_sf"/>
</dbReference>
<feature type="domain" description="SAM" evidence="1">
    <location>
        <begin position="12"/>
        <end position="66"/>
    </location>
</feature>
<dbReference type="Pfam" id="PF07647">
    <property type="entry name" value="SAM_2"/>
    <property type="match status" value="1"/>
</dbReference>
<evidence type="ECO:0000313" key="4">
    <source>
        <dbReference type="EMBL" id="KAL3064815.1"/>
    </source>
</evidence>
<evidence type="ECO:0000313" key="3">
    <source>
        <dbReference type="EMBL" id="KAL3064372.1"/>
    </source>
</evidence>
<dbReference type="Gene3D" id="1.10.150.50">
    <property type="entry name" value="Transcription Factor, Ets-1"/>
    <property type="match status" value="1"/>
</dbReference>
<accession>A0ABD2HFH4</accession>
<proteinExistence type="predicted"/>
<keyword evidence="5" id="KW-1185">Reference proteome</keyword>
<organism evidence="4 5">
    <name type="scientific">Pagothenia borchgrevinki</name>
    <name type="common">Bald rockcod</name>
    <name type="synonym">Trematomus borchgrevinki</name>
    <dbReference type="NCBI Taxonomy" id="8213"/>
    <lineage>
        <taxon>Eukaryota</taxon>
        <taxon>Metazoa</taxon>
        <taxon>Chordata</taxon>
        <taxon>Craniata</taxon>
        <taxon>Vertebrata</taxon>
        <taxon>Euteleostomi</taxon>
        <taxon>Actinopterygii</taxon>
        <taxon>Neopterygii</taxon>
        <taxon>Teleostei</taxon>
        <taxon>Neoteleostei</taxon>
        <taxon>Acanthomorphata</taxon>
        <taxon>Eupercaria</taxon>
        <taxon>Perciformes</taxon>
        <taxon>Notothenioidei</taxon>
        <taxon>Nototheniidae</taxon>
        <taxon>Pagothenia</taxon>
    </lineage>
</organism>
<dbReference type="Gene3D" id="1.10.3210.10">
    <property type="entry name" value="Hypothetical protein af1432"/>
    <property type="match status" value="1"/>
</dbReference>
<dbReference type="SUPFAM" id="SSF47769">
    <property type="entry name" value="SAM/Pointed domain"/>
    <property type="match status" value="1"/>
</dbReference>
<reference evidence="4 5" key="2">
    <citation type="journal article" date="2024" name="G3 (Bethesda)">
        <title>The genome of the cryopelagic Antarctic bald notothen, Trematomus borchgrevinki.</title>
        <authorList>
            <person name="Rayamajhi N."/>
            <person name="Rivera-Colon A.G."/>
            <person name="Minhas B.F."/>
            <person name="Cheng C.C."/>
            <person name="Catchen J.M."/>
        </authorList>
    </citation>
    <scope>NUCLEOTIDE SEQUENCE [LARGE SCALE GENOMIC DNA]</scope>
    <source>
        <strain evidence="4">AGRC-2024</strain>
    </source>
</reference>
<evidence type="ECO:0000259" key="1">
    <source>
        <dbReference type="Pfam" id="PF07647"/>
    </source>
</evidence>
<dbReference type="Proteomes" id="UP001619887">
    <property type="component" value="Unassembled WGS sequence"/>
</dbReference>
<dbReference type="AlphaFoldDB" id="A0ABD2HFH4"/>
<dbReference type="EMBL" id="JBIYXZ010002070">
    <property type="protein sequence ID" value="KAL3064815.1"/>
    <property type="molecule type" value="Genomic_DNA"/>
</dbReference>
<name>A0ABD2HFH4_PAGBO</name>
<sequence length="100" mass="11446">MASENYGEMSGEDMCEYLREKGLGRWADAFKEKSVIKLRELNDGVLVGKGIYQPEDRQKILDSILKIWPAAPKVFNDPIHGHMELHPLLVNIIDTPQFSY</sequence>
<dbReference type="EMBL" id="JBIYXZ010002070">
    <property type="protein sequence ID" value="KAL3064372.1"/>
    <property type="molecule type" value="Genomic_DNA"/>
</dbReference>
<reference evidence="4 5" key="1">
    <citation type="journal article" date="2022" name="G3 (Bethesda)">
        <title>Evaluating Illumina-, Nanopore-, and PacBio-based genome assembly strategies with the bald notothen, Trematomus borchgrevinki.</title>
        <authorList>
            <person name="Rayamajhi N."/>
            <person name="Cheng C.C."/>
            <person name="Catchen J.M."/>
        </authorList>
    </citation>
    <scope>NUCLEOTIDE SEQUENCE [LARGE SCALE GENOMIC DNA]</scope>
    <source>
        <strain evidence="4">AGRC-2024</strain>
    </source>
</reference>
<dbReference type="EMBL" id="JBIYXZ010002070">
    <property type="protein sequence ID" value="KAL3063920.1"/>
    <property type="molecule type" value="Genomic_DNA"/>
</dbReference>